<reference evidence="3" key="1">
    <citation type="journal article" date="2019" name="Int. J. Syst. Evol. Microbiol.">
        <title>The Global Catalogue of Microorganisms (GCM) 10K type strain sequencing project: providing services to taxonomists for standard genome sequencing and annotation.</title>
        <authorList>
            <consortium name="The Broad Institute Genomics Platform"/>
            <consortium name="The Broad Institute Genome Sequencing Center for Infectious Disease"/>
            <person name="Wu L."/>
            <person name="Ma J."/>
        </authorList>
    </citation>
    <scope>NUCLEOTIDE SEQUENCE [LARGE SCALE GENOMIC DNA]</scope>
    <source>
        <strain evidence="3">JCM 14560</strain>
    </source>
</reference>
<feature type="region of interest" description="Disordered" evidence="1">
    <location>
        <begin position="113"/>
        <end position="166"/>
    </location>
</feature>
<name>A0ABP5LA84_9ACTN</name>
<evidence type="ECO:0000313" key="3">
    <source>
        <dbReference type="Proteomes" id="UP001422759"/>
    </source>
</evidence>
<evidence type="ECO:0008006" key="4">
    <source>
        <dbReference type="Google" id="ProtNLM"/>
    </source>
</evidence>
<accession>A0ABP5LA84</accession>
<evidence type="ECO:0000256" key="1">
    <source>
        <dbReference type="SAM" id="MobiDB-lite"/>
    </source>
</evidence>
<dbReference type="Proteomes" id="UP001422759">
    <property type="component" value="Unassembled WGS sequence"/>
</dbReference>
<keyword evidence="3" id="KW-1185">Reference proteome</keyword>
<organism evidence="2 3">
    <name type="scientific">Kitasatospora kazusensis</name>
    <dbReference type="NCBI Taxonomy" id="407974"/>
    <lineage>
        <taxon>Bacteria</taxon>
        <taxon>Bacillati</taxon>
        <taxon>Actinomycetota</taxon>
        <taxon>Actinomycetes</taxon>
        <taxon>Kitasatosporales</taxon>
        <taxon>Streptomycetaceae</taxon>
        <taxon>Kitasatospora</taxon>
    </lineage>
</organism>
<proteinExistence type="predicted"/>
<feature type="compositionally biased region" description="Gly residues" evidence="1">
    <location>
        <begin position="156"/>
        <end position="166"/>
    </location>
</feature>
<comment type="caution">
    <text evidence="2">The sequence shown here is derived from an EMBL/GenBank/DDBJ whole genome shotgun (WGS) entry which is preliminary data.</text>
</comment>
<evidence type="ECO:0000313" key="2">
    <source>
        <dbReference type="EMBL" id="GAA2143971.1"/>
    </source>
</evidence>
<dbReference type="RefSeq" id="WP_344465145.1">
    <property type="nucleotide sequence ID" value="NZ_BAAANT010000015.1"/>
</dbReference>
<protein>
    <recommendedName>
        <fullName evidence="4">Excreted virulence factor EspC (Type VII ESX diderm)</fullName>
    </recommendedName>
</protein>
<sequence>MSTGSRSSGGSGYRVEVDSLRAFAAQVRGLLSEFQASADGTRTRGVSGVGQTAFGTFAEATTLHDKYETMRDGLCDVLDALHAAIDAAQHRADLTASNYEEQESDTSRRFRVAADGWSVDDPVPGNPAPTRTAYRGLPTRPAGPPAAPTAPAGSAPAGGGSPQPTW</sequence>
<gene>
    <name evidence="2" type="ORF">GCM10009760_30940</name>
</gene>
<dbReference type="EMBL" id="BAAANT010000015">
    <property type="protein sequence ID" value="GAA2143971.1"/>
    <property type="molecule type" value="Genomic_DNA"/>
</dbReference>